<dbReference type="PANTHER" id="PTHR30024:SF47">
    <property type="entry name" value="TAURINE-BINDING PERIPLASMIC PROTEIN"/>
    <property type="match status" value="1"/>
</dbReference>
<dbReference type="Pfam" id="PF09084">
    <property type="entry name" value="NMT1"/>
    <property type="match status" value="1"/>
</dbReference>
<dbReference type="InterPro" id="IPR015168">
    <property type="entry name" value="SsuA/THI5"/>
</dbReference>
<evidence type="ECO:0000313" key="6">
    <source>
        <dbReference type="Proteomes" id="UP000295504"/>
    </source>
</evidence>
<evidence type="ECO:0000313" key="5">
    <source>
        <dbReference type="EMBL" id="TCP96622.1"/>
    </source>
</evidence>
<evidence type="ECO:0000256" key="1">
    <source>
        <dbReference type="ARBA" id="ARBA00004418"/>
    </source>
</evidence>
<feature type="domain" description="SsuA/THI5-like" evidence="4">
    <location>
        <begin position="49"/>
        <end position="258"/>
    </location>
</feature>
<comment type="subcellular location">
    <subcellularLocation>
        <location evidence="1">Periplasm</location>
    </subcellularLocation>
</comment>
<dbReference type="PANTHER" id="PTHR30024">
    <property type="entry name" value="ALIPHATIC SULFONATES-BINDING PROTEIN-RELATED"/>
    <property type="match status" value="1"/>
</dbReference>
<dbReference type="RefSeq" id="WP_132849558.1">
    <property type="nucleotide sequence ID" value="NZ_CP058648.1"/>
</dbReference>
<dbReference type="PROSITE" id="PS51257">
    <property type="entry name" value="PROKAR_LIPOPROTEIN"/>
    <property type="match status" value="1"/>
</dbReference>
<dbReference type="Gene3D" id="3.40.190.10">
    <property type="entry name" value="Periplasmic binding protein-like II"/>
    <property type="match status" value="2"/>
</dbReference>
<dbReference type="GO" id="GO:0042597">
    <property type="term" value="C:periplasmic space"/>
    <property type="evidence" value="ECO:0007669"/>
    <property type="project" value="UniProtKB-SubCell"/>
</dbReference>
<evidence type="ECO:0000256" key="2">
    <source>
        <dbReference type="ARBA" id="ARBA00010742"/>
    </source>
</evidence>
<comment type="caution">
    <text evidence="5">The sequence shown here is derived from an EMBL/GenBank/DDBJ whole genome shotgun (WGS) entry which is preliminary data.</text>
</comment>
<dbReference type="OrthoDB" id="9802202at2"/>
<comment type="similarity">
    <text evidence="2">Belongs to the bacterial solute-binding protein SsuA/TauA family.</text>
</comment>
<sequence>MKGIVKSKVIILIVLSVLASFLVGCAKQKDTSSELKKITLGQSGSVCQAALLMAYEKGFLEEAGFDVTLFKGDYPTLRDGLATGKVDVTDGLLMSWLKPVESGLDLVFTTGIHTGCLAAVSLKNSRYNSFNDLKGKVIGVSGGIGGVPMNFAYRSILKEGLNPEDFEWRDYPAQQLITALENGEIQAAVTTEQVSLNWVDEGKVDFIRSSTHDHDFSGEYCCLLTFRGGFLRNDPESAEAITKAVMKAAEWVQDNKEETVDILLDKGHISGTKEYALELLEGFNYNPSVEGGKRAIDIAIKEFKETGILNNNTNEKELADRIFKDFSK</sequence>
<accession>A0A4R2TNU9</accession>
<dbReference type="EMBL" id="SLYC01000050">
    <property type="protein sequence ID" value="TCP96622.1"/>
    <property type="molecule type" value="Genomic_DNA"/>
</dbReference>
<keyword evidence="6" id="KW-1185">Reference proteome</keyword>
<gene>
    <name evidence="5" type="ORF">EDD79_105018</name>
</gene>
<keyword evidence="3" id="KW-0732">Signal</keyword>
<name>A0A4R2TNU9_9FIRM</name>
<proteinExistence type="inferred from homology"/>
<dbReference type="SUPFAM" id="SSF53850">
    <property type="entry name" value="Periplasmic binding protein-like II"/>
    <property type="match status" value="1"/>
</dbReference>
<reference evidence="5 6" key="1">
    <citation type="submission" date="2019-03" db="EMBL/GenBank/DDBJ databases">
        <title>Genomic Encyclopedia of Type Strains, Phase IV (KMG-IV): sequencing the most valuable type-strain genomes for metagenomic binning, comparative biology and taxonomic classification.</title>
        <authorList>
            <person name="Goeker M."/>
        </authorList>
    </citation>
    <scope>NUCLEOTIDE SEQUENCE [LARGE SCALE GENOMIC DNA]</scope>
    <source>
        <strain evidence="5 6">DSM 100013</strain>
    </source>
</reference>
<dbReference type="AlphaFoldDB" id="A0A4R2TNU9"/>
<evidence type="ECO:0000256" key="3">
    <source>
        <dbReference type="ARBA" id="ARBA00022729"/>
    </source>
</evidence>
<evidence type="ECO:0000259" key="4">
    <source>
        <dbReference type="Pfam" id="PF09084"/>
    </source>
</evidence>
<organism evidence="5 6">
    <name type="scientific">Serpentinicella alkaliphila</name>
    <dbReference type="NCBI Taxonomy" id="1734049"/>
    <lineage>
        <taxon>Bacteria</taxon>
        <taxon>Bacillati</taxon>
        <taxon>Bacillota</taxon>
        <taxon>Clostridia</taxon>
        <taxon>Peptostreptococcales</taxon>
        <taxon>Natronincolaceae</taxon>
        <taxon>Serpentinicella</taxon>
    </lineage>
</organism>
<dbReference type="Proteomes" id="UP000295504">
    <property type="component" value="Unassembled WGS sequence"/>
</dbReference>
<protein>
    <submittedName>
        <fullName evidence="5">NitT/TauT family transport system substrate-binding protein</fullName>
    </submittedName>
</protein>